<sequence>MSSEASSAARRGGPARFFTDRGVNAKILSAVAVASVAAGVIGVTGFVQLDSLADKNEQLYTDNVAPLTVLSSLQRDIQAWRARVLEYGGADAATRTTLRGEIDDRESRIEAGAAEYAPHAVDPDAMPTFDASYEKLVGIAENQLIPLAERGQTGQFFADYRTVFLPEMTLAADAIETENAAEAAQAKSRADDGAATAATGKETLLIVGVVGVLLALALGIWVARQIVGPLARVNRSLTRMAEGDLTDEPDVHGRDEVGQMAAALVRALRQTREVVSSVGAASQSLAAAAEETSVIANQIAKNAEEASTQAKVVSAASEEVSQGVTTVAAGSEEMGAAIGEIAQSANNAAEVAGQAVAVAESTNQTIATLGESSRQIGDVIKVITAIAEQTNLLALNATIEAARAGEAGKGFAVVATEVKDLAQETARATEDISRRVEAIQADSNQAVTAIQEIAEVIGRINDYTTTIASAVEEQSATTAEMNRNVAEAASATGQISASIDNVAENARITAESVADAQRSAAELSRMSTELQSTVSRFTY</sequence>
<dbReference type="PANTHER" id="PTHR32089">
    <property type="entry name" value="METHYL-ACCEPTING CHEMOTAXIS PROTEIN MCPB"/>
    <property type="match status" value="1"/>
</dbReference>
<feature type="transmembrane region" description="Helical" evidence="6">
    <location>
        <begin position="204"/>
        <end position="223"/>
    </location>
</feature>
<dbReference type="Gene3D" id="1.10.287.950">
    <property type="entry name" value="Methyl-accepting chemotaxis protein"/>
    <property type="match status" value="1"/>
</dbReference>
<gene>
    <name evidence="9" type="ORF">J2S44_006024</name>
</gene>
<reference evidence="9 10" key="1">
    <citation type="submission" date="2023-07" db="EMBL/GenBank/DDBJ databases">
        <title>Sequencing the genomes of 1000 actinobacteria strains.</title>
        <authorList>
            <person name="Klenk H.-P."/>
        </authorList>
    </citation>
    <scope>NUCLEOTIDE SEQUENCE [LARGE SCALE GENOMIC DNA]</scope>
    <source>
        <strain evidence="9 10">DSM 44711</strain>
    </source>
</reference>
<dbReference type="InterPro" id="IPR004090">
    <property type="entry name" value="Chemotax_Me-accpt_rcpt"/>
</dbReference>
<dbReference type="Pfam" id="PF00672">
    <property type="entry name" value="HAMP"/>
    <property type="match status" value="1"/>
</dbReference>
<dbReference type="SUPFAM" id="SSF58104">
    <property type="entry name" value="Methyl-accepting chemotaxis protein (MCP) signaling domain"/>
    <property type="match status" value="1"/>
</dbReference>
<dbReference type="CDD" id="cd06225">
    <property type="entry name" value="HAMP"/>
    <property type="match status" value="1"/>
</dbReference>
<dbReference type="EMBL" id="JAVDYC010000001">
    <property type="protein sequence ID" value="MDR7325774.1"/>
    <property type="molecule type" value="Genomic_DNA"/>
</dbReference>
<evidence type="ECO:0000256" key="5">
    <source>
        <dbReference type="PROSITE-ProRule" id="PRU00284"/>
    </source>
</evidence>
<keyword evidence="2 6" id="KW-1133">Transmembrane helix</keyword>
<dbReference type="InterPro" id="IPR003660">
    <property type="entry name" value="HAMP_dom"/>
</dbReference>
<dbReference type="InterPro" id="IPR024478">
    <property type="entry name" value="HlyB_4HB_MCP"/>
</dbReference>
<comment type="similarity">
    <text evidence="4">Belongs to the methyl-accepting chemotaxis (MCP) protein family.</text>
</comment>
<dbReference type="PANTHER" id="PTHR32089:SF112">
    <property type="entry name" value="LYSOZYME-LIKE PROTEIN-RELATED"/>
    <property type="match status" value="1"/>
</dbReference>
<dbReference type="RefSeq" id="WP_310420769.1">
    <property type="nucleotide sequence ID" value="NZ_JAVDYC010000001.1"/>
</dbReference>
<dbReference type="PROSITE" id="PS50885">
    <property type="entry name" value="HAMP"/>
    <property type="match status" value="1"/>
</dbReference>
<evidence type="ECO:0000256" key="6">
    <source>
        <dbReference type="SAM" id="Phobius"/>
    </source>
</evidence>
<dbReference type="GO" id="GO:0007165">
    <property type="term" value="P:signal transduction"/>
    <property type="evidence" value="ECO:0007669"/>
    <property type="project" value="UniProtKB-KW"/>
</dbReference>
<protein>
    <submittedName>
        <fullName evidence="9">Methyl-accepting chemotaxis protein</fullName>
    </submittedName>
</protein>
<evidence type="ECO:0000256" key="2">
    <source>
        <dbReference type="ARBA" id="ARBA00022989"/>
    </source>
</evidence>
<comment type="caution">
    <text evidence="9">The sequence shown here is derived from an EMBL/GenBank/DDBJ whole genome shotgun (WGS) entry which is preliminary data.</text>
</comment>
<keyword evidence="6" id="KW-0472">Membrane</keyword>
<evidence type="ECO:0000256" key="1">
    <source>
        <dbReference type="ARBA" id="ARBA00022692"/>
    </source>
</evidence>
<evidence type="ECO:0000313" key="10">
    <source>
        <dbReference type="Proteomes" id="UP001183629"/>
    </source>
</evidence>
<dbReference type="PROSITE" id="PS50111">
    <property type="entry name" value="CHEMOTAXIS_TRANSDUC_2"/>
    <property type="match status" value="1"/>
</dbReference>
<dbReference type="Pfam" id="PF00015">
    <property type="entry name" value="MCPsignal"/>
    <property type="match status" value="1"/>
</dbReference>
<evidence type="ECO:0000313" key="9">
    <source>
        <dbReference type="EMBL" id="MDR7325774.1"/>
    </source>
</evidence>
<dbReference type="SMART" id="SM00304">
    <property type="entry name" value="HAMP"/>
    <property type="match status" value="1"/>
</dbReference>
<dbReference type="Proteomes" id="UP001183629">
    <property type="component" value="Unassembled WGS sequence"/>
</dbReference>
<feature type="transmembrane region" description="Helical" evidence="6">
    <location>
        <begin position="27"/>
        <end position="47"/>
    </location>
</feature>
<dbReference type="GO" id="GO:0004888">
    <property type="term" value="F:transmembrane signaling receptor activity"/>
    <property type="evidence" value="ECO:0007669"/>
    <property type="project" value="InterPro"/>
</dbReference>
<dbReference type="SMART" id="SM00283">
    <property type="entry name" value="MA"/>
    <property type="match status" value="1"/>
</dbReference>
<dbReference type="GO" id="GO:0006935">
    <property type="term" value="P:chemotaxis"/>
    <property type="evidence" value="ECO:0007669"/>
    <property type="project" value="InterPro"/>
</dbReference>
<dbReference type="PRINTS" id="PR00260">
    <property type="entry name" value="CHEMTRNSDUCR"/>
</dbReference>
<name>A0AAE3ZTF5_9ACTN</name>
<dbReference type="Pfam" id="PF12729">
    <property type="entry name" value="4HB_MCP_1"/>
    <property type="match status" value="1"/>
</dbReference>
<evidence type="ECO:0000256" key="4">
    <source>
        <dbReference type="ARBA" id="ARBA00029447"/>
    </source>
</evidence>
<feature type="domain" description="Methyl-accepting transducer" evidence="7">
    <location>
        <begin position="281"/>
        <end position="510"/>
    </location>
</feature>
<proteinExistence type="inferred from homology"/>
<keyword evidence="3 5" id="KW-0807">Transducer</keyword>
<feature type="domain" description="HAMP" evidence="8">
    <location>
        <begin position="224"/>
        <end position="276"/>
    </location>
</feature>
<keyword evidence="1 6" id="KW-0812">Transmembrane</keyword>
<keyword evidence="10" id="KW-1185">Reference proteome</keyword>
<organism evidence="9 10">
    <name type="scientific">Catenuloplanes niger</name>
    <dbReference type="NCBI Taxonomy" id="587534"/>
    <lineage>
        <taxon>Bacteria</taxon>
        <taxon>Bacillati</taxon>
        <taxon>Actinomycetota</taxon>
        <taxon>Actinomycetes</taxon>
        <taxon>Micromonosporales</taxon>
        <taxon>Micromonosporaceae</taxon>
        <taxon>Catenuloplanes</taxon>
    </lineage>
</organism>
<evidence type="ECO:0000259" key="7">
    <source>
        <dbReference type="PROSITE" id="PS50111"/>
    </source>
</evidence>
<evidence type="ECO:0000256" key="3">
    <source>
        <dbReference type="ARBA" id="ARBA00023224"/>
    </source>
</evidence>
<dbReference type="GO" id="GO:0016020">
    <property type="term" value="C:membrane"/>
    <property type="evidence" value="ECO:0007669"/>
    <property type="project" value="InterPro"/>
</dbReference>
<accession>A0AAE3ZTF5</accession>
<dbReference type="AlphaFoldDB" id="A0AAE3ZTF5"/>
<evidence type="ECO:0000259" key="8">
    <source>
        <dbReference type="PROSITE" id="PS50885"/>
    </source>
</evidence>
<dbReference type="InterPro" id="IPR004089">
    <property type="entry name" value="MCPsignal_dom"/>
</dbReference>